<dbReference type="InterPro" id="IPR036409">
    <property type="entry name" value="Aldolase_II/adducin_N_sf"/>
</dbReference>
<dbReference type="GO" id="GO:0016832">
    <property type="term" value="F:aldehyde-lyase activity"/>
    <property type="evidence" value="ECO:0007669"/>
    <property type="project" value="TreeGrafter"/>
</dbReference>
<dbReference type="GO" id="GO:0019323">
    <property type="term" value="P:pentose catabolic process"/>
    <property type="evidence" value="ECO:0007669"/>
    <property type="project" value="TreeGrafter"/>
</dbReference>
<dbReference type="SUPFAM" id="SSF53639">
    <property type="entry name" value="AraD/HMP-PK domain-like"/>
    <property type="match status" value="1"/>
</dbReference>
<dbReference type="Gene3D" id="3.40.225.10">
    <property type="entry name" value="Class II aldolase/adducin N-terminal domain"/>
    <property type="match status" value="1"/>
</dbReference>
<dbReference type="EMBL" id="AP027080">
    <property type="protein sequence ID" value="BDU71843.1"/>
    <property type="molecule type" value="Genomic_DNA"/>
</dbReference>
<feature type="domain" description="Class II aldolase/adducin N-terminal" evidence="3">
    <location>
        <begin position="6"/>
        <end position="183"/>
    </location>
</feature>
<keyword evidence="1" id="KW-0479">Metal-binding</keyword>
<protein>
    <submittedName>
        <fullName evidence="4">Aldolase</fullName>
    </submittedName>
</protein>
<dbReference type="InterPro" id="IPR050197">
    <property type="entry name" value="Aldolase_class_II_sugar_metab"/>
</dbReference>
<dbReference type="KEGG" id="msil:METEAL_10170"/>
<gene>
    <name evidence="4" type="ORF">METEAL_10170</name>
</gene>
<reference evidence="5" key="1">
    <citation type="journal article" date="2023" name="Int. J. Syst. Evol. Microbiol.">
        <title>Mesoterricola silvestris gen. nov., sp. nov., Mesoterricola sediminis sp. nov., Geothrix oryzae sp. nov., Geothrix edaphica sp. nov., Geothrix rubra sp. nov., and Geothrix limicola sp. nov., six novel members of Acidobacteriota isolated from soils.</title>
        <authorList>
            <person name="Itoh H."/>
            <person name="Sugisawa Y."/>
            <person name="Mise K."/>
            <person name="Xu Z."/>
            <person name="Kuniyasu M."/>
            <person name="Ushijima N."/>
            <person name="Kawano K."/>
            <person name="Kobayashi E."/>
            <person name="Shiratori Y."/>
            <person name="Masuda Y."/>
            <person name="Senoo K."/>
        </authorList>
    </citation>
    <scope>NUCLEOTIDE SEQUENCE [LARGE SCALE GENOMIC DNA]</scope>
    <source>
        <strain evidence="5">W79</strain>
    </source>
</reference>
<evidence type="ECO:0000259" key="3">
    <source>
        <dbReference type="SMART" id="SM01007"/>
    </source>
</evidence>
<dbReference type="PANTHER" id="PTHR22789">
    <property type="entry name" value="FUCULOSE PHOSPHATE ALDOLASE"/>
    <property type="match status" value="1"/>
</dbReference>
<proteinExistence type="predicted"/>
<dbReference type="RefSeq" id="WP_316414744.1">
    <property type="nucleotide sequence ID" value="NZ_AP027080.1"/>
</dbReference>
<evidence type="ECO:0000313" key="5">
    <source>
        <dbReference type="Proteomes" id="UP001238179"/>
    </source>
</evidence>
<dbReference type="Proteomes" id="UP001238179">
    <property type="component" value="Chromosome"/>
</dbReference>
<evidence type="ECO:0000313" key="4">
    <source>
        <dbReference type="EMBL" id="BDU71843.1"/>
    </source>
</evidence>
<accession>A0AA48KAU1</accession>
<keyword evidence="2" id="KW-0456">Lyase</keyword>
<dbReference type="GO" id="GO:0046872">
    <property type="term" value="F:metal ion binding"/>
    <property type="evidence" value="ECO:0007669"/>
    <property type="project" value="UniProtKB-KW"/>
</dbReference>
<evidence type="ECO:0000256" key="2">
    <source>
        <dbReference type="ARBA" id="ARBA00023239"/>
    </source>
</evidence>
<dbReference type="Pfam" id="PF00596">
    <property type="entry name" value="Aldolase_II"/>
    <property type="match status" value="1"/>
</dbReference>
<dbReference type="GO" id="GO:0005829">
    <property type="term" value="C:cytosol"/>
    <property type="evidence" value="ECO:0007669"/>
    <property type="project" value="TreeGrafter"/>
</dbReference>
<dbReference type="InterPro" id="IPR001303">
    <property type="entry name" value="Aldolase_II/adducin_N"/>
</dbReference>
<organism evidence="4 5">
    <name type="scientific">Mesoterricola silvestris</name>
    <dbReference type="NCBI Taxonomy" id="2927979"/>
    <lineage>
        <taxon>Bacteria</taxon>
        <taxon>Pseudomonadati</taxon>
        <taxon>Acidobacteriota</taxon>
        <taxon>Holophagae</taxon>
        <taxon>Holophagales</taxon>
        <taxon>Holophagaceae</taxon>
        <taxon>Mesoterricola</taxon>
    </lineage>
</organism>
<evidence type="ECO:0000256" key="1">
    <source>
        <dbReference type="ARBA" id="ARBA00022723"/>
    </source>
</evidence>
<dbReference type="SMART" id="SM01007">
    <property type="entry name" value="Aldolase_II"/>
    <property type="match status" value="1"/>
</dbReference>
<keyword evidence="5" id="KW-1185">Reference proteome</keyword>
<sequence length="214" mass="22983">MFKLLANLCDVCRRLHARNLLAAADGNVSVLLDDGRIAITPSGVAKARMAPADLAYLARDGRVVSGRPSTERLMHLAVYRACPEARAVVHAHPPTAIAFSLAHPEWACLPSEALPEVILAAGSIPFVPYARPGTAAMGEVLAPFLPAHRLMVLARHGALAWGESLEEAYNGMERLEHVCQILKTALDLGGARPLPDAEVEALRQARLKTGRKLL</sequence>
<name>A0AA48KAU1_9BACT</name>
<dbReference type="PANTHER" id="PTHR22789:SF0">
    <property type="entry name" value="3-OXO-TETRONATE 4-PHOSPHATE DECARBOXYLASE-RELATED"/>
    <property type="match status" value="1"/>
</dbReference>
<dbReference type="AlphaFoldDB" id="A0AA48KAU1"/>